<feature type="transmembrane region" description="Helical" evidence="8">
    <location>
        <begin position="85"/>
        <end position="105"/>
    </location>
</feature>
<evidence type="ECO:0000256" key="8">
    <source>
        <dbReference type="SAM" id="Phobius"/>
    </source>
</evidence>
<evidence type="ECO:0000256" key="5">
    <source>
        <dbReference type="ARBA" id="ARBA00022989"/>
    </source>
</evidence>
<keyword evidence="6 8" id="KW-0472">Membrane</keyword>
<dbReference type="GO" id="GO:0019755">
    <property type="term" value="P:one-carbon compound transport"/>
    <property type="evidence" value="ECO:0007669"/>
    <property type="project" value="UniProtKB-ARBA"/>
</dbReference>
<reference evidence="9 10" key="1">
    <citation type="journal article" date="2019" name="Nat. Microbiol.">
        <title>Mediterranean grassland soil C-N compound turnover is dependent on rainfall and depth, and is mediated by genomically divergent microorganisms.</title>
        <authorList>
            <person name="Diamond S."/>
            <person name="Andeer P.F."/>
            <person name="Li Z."/>
            <person name="Crits-Christoph A."/>
            <person name="Burstein D."/>
            <person name="Anantharaman K."/>
            <person name="Lane K.R."/>
            <person name="Thomas B.C."/>
            <person name="Pan C."/>
            <person name="Northen T.R."/>
            <person name="Banfield J.F."/>
        </authorList>
    </citation>
    <scope>NUCLEOTIDE SEQUENCE [LARGE SCALE GENOMIC DNA]</scope>
    <source>
        <strain evidence="9">WS_9</strain>
    </source>
</reference>
<dbReference type="GO" id="GO:0016020">
    <property type="term" value="C:membrane"/>
    <property type="evidence" value="ECO:0007669"/>
    <property type="project" value="InterPro"/>
</dbReference>
<dbReference type="InterPro" id="IPR034294">
    <property type="entry name" value="Aquaporin_transptr"/>
</dbReference>
<protein>
    <submittedName>
        <fullName evidence="9">Aquaporin</fullName>
    </submittedName>
</protein>
<dbReference type="Pfam" id="PF00230">
    <property type="entry name" value="MIP"/>
    <property type="match status" value="1"/>
</dbReference>
<name>A0A538TPL1_UNCEI</name>
<keyword evidence="3 7" id="KW-0812">Transmembrane</keyword>
<dbReference type="EMBL" id="VBOZ01000012">
    <property type="protein sequence ID" value="TMQ65576.1"/>
    <property type="molecule type" value="Genomic_DNA"/>
</dbReference>
<evidence type="ECO:0000256" key="6">
    <source>
        <dbReference type="ARBA" id="ARBA00023136"/>
    </source>
</evidence>
<keyword evidence="2 7" id="KW-0813">Transport</keyword>
<comment type="caution">
    <text evidence="9">The sequence shown here is derived from an EMBL/GenBank/DDBJ whole genome shotgun (WGS) entry which is preliminary data.</text>
</comment>
<dbReference type="InterPro" id="IPR022357">
    <property type="entry name" value="MIP_CS"/>
</dbReference>
<dbReference type="PANTHER" id="PTHR45665">
    <property type="entry name" value="AQUAPORIN-8"/>
    <property type="match status" value="1"/>
</dbReference>
<feature type="transmembrane region" description="Helical" evidence="8">
    <location>
        <begin position="153"/>
        <end position="177"/>
    </location>
</feature>
<organism evidence="9 10">
    <name type="scientific">Eiseniibacteriota bacterium</name>
    <dbReference type="NCBI Taxonomy" id="2212470"/>
    <lineage>
        <taxon>Bacteria</taxon>
        <taxon>Candidatus Eiseniibacteriota</taxon>
    </lineage>
</organism>
<feature type="transmembrane region" description="Helical" evidence="8">
    <location>
        <begin position="12"/>
        <end position="29"/>
    </location>
</feature>
<evidence type="ECO:0000313" key="10">
    <source>
        <dbReference type="Proteomes" id="UP000317691"/>
    </source>
</evidence>
<dbReference type="GO" id="GO:0015250">
    <property type="term" value="F:water channel activity"/>
    <property type="evidence" value="ECO:0007669"/>
    <property type="project" value="TreeGrafter"/>
</dbReference>
<dbReference type="PROSITE" id="PS00221">
    <property type="entry name" value="MIP"/>
    <property type="match status" value="1"/>
</dbReference>
<dbReference type="NCBIfam" id="TIGR00861">
    <property type="entry name" value="MIP"/>
    <property type="match status" value="1"/>
</dbReference>
<proteinExistence type="inferred from homology"/>
<sequence length="222" mass="22876">MSQEAKKFLAELIGTFALVFFGAGAILQQNATQSVGTTGIAVAHGMAILVGVYAFGHISGGHFNPAVTFGMLVTRRIRPGGAISYWVAQLVGATLGAYVLCRAYGGPTEAHLGVPTVSAGVTPLMAMSLEGLMAFLLVIVIFGTAVDPRAPKGFAGLAIGLTLVGNILAGGSLTGAAFNPARAFGPALIAGYWQDQWLYWVGPLLGGAIAALVYERVLLQRA</sequence>
<evidence type="ECO:0000256" key="7">
    <source>
        <dbReference type="RuleBase" id="RU000477"/>
    </source>
</evidence>
<dbReference type="SUPFAM" id="SSF81338">
    <property type="entry name" value="Aquaporin-like"/>
    <property type="match status" value="1"/>
</dbReference>
<comment type="similarity">
    <text evidence="7">Belongs to the MIP/aquaporin (TC 1.A.8) family.</text>
</comment>
<dbReference type="CDD" id="cd00333">
    <property type="entry name" value="MIP"/>
    <property type="match status" value="1"/>
</dbReference>
<feature type="transmembrane region" description="Helical" evidence="8">
    <location>
        <begin position="35"/>
        <end position="55"/>
    </location>
</feature>
<dbReference type="Gene3D" id="1.20.1080.10">
    <property type="entry name" value="Glycerol uptake facilitator protein"/>
    <property type="match status" value="1"/>
</dbReference>
<dbReference type="PRINTS" id="PR00783">
    <property type="entry name" value="MINTRINSICP"/>
</dbReference>
<dbReference type="GO" id="GO:0012505">
    <property type="term" value="C:endomembrane system"/>
    <property type="evidence" value="ECO:0007669"/>
    <property type="project" value="UniProtKB-SubCell"/>
</dbReference>
<accession>A0A538TPL1</accession>
<dbReference type="AlphaFoldDB" id="A0A538TPL1"/>
<feature type="transmembrane region" description="Helical" evidence="8">
    <location>
        <begin position="197"/>
        <end position="214"/>
    </location>
</feature>
<comment type="subcellular location">
    <subcellularLocation>
        <location evidence="1">Endomembrane system</location>
        <topology evidence="1">Multi-pass membrane protein</topology>
    </subcellularLocation>
</comment>
<keyword evidence="4" id="KW-0677">Repeat</keyword>
<keyword evidence="5 8" id="KW-1133">Transmembrane helix</keyword>
<gene>
    <name evidence="9" type="ORF">E6K79_04400</name>
</gene>
<dbReference type="InterPro" id="IPR000425">
    <property type="entry name" value="MIP"/>
</dbReference>
<dbReference type="Proteomes" id="UP000317691">
    <property type="component" value="Unassembled WGS sequence"/>
</dbReference>
<evidence type="ECO:0000256" key="3">
    <source>
        <dbReference type="ARBA" id="ARBA00022692"/>
    </source>
</evidence>
<evidence type="ECO:0000313" key="9">
    <source>
        <dbReference type="EMBL" id="TMQ65576.1"/>
    </source>
</evidence>
<dbReference type="GO" id="GO:0005737">
    <property type="term" value="C:cytoplasm"/>
    <property type="evidence" value="ECO:0007669"/>
    <property type="project" value="UniProtKB-ARBA"/>
</dbReference>
<feature type="transmembrane region" description="Helical" evidence="8">
    <location>
        <begin position="125"/>
        <end position="146"/>
    </location>
</feature>
<evidence type="ECO:0000256" key="2">
    <source>
        <dbReference type="ARBA" id="ARBA00022448"/>
    </source>
</evidence>
<dbReference type="PANTHER" id="PTHR45665:SF9">
    <property type="entry name" value="AQUAPORIN-8"/>
    <property type="match status" value="1"/>
</dbReference>
<dbReference type="InterPro" id="IPR023271">
    <property type="entry name" value="Aquaporin-like"/>
</dbReference>
<evidence type="ECO:0000256" key="1">
    <source>
        <dbReference type="ARBA" id="ARBA00004127"/>
    </source>
</evidence>
<evidence type="ECO:0000256" key="4">
    <source>
        <dbReference type="ARBA" id="ARBA00022737"/>
    </source>
</evidence>